<evidence type="ECO:0000313" key="4">
    <source>
        <dbReference type="EMBL" id="KKQ01514.1"/>
    </source>
</evidence>
<dbReference type="InterPro" id="IPR011650">
    <property type="entry name" value="Peptidase_M20_dimer"/>
</dbReference>
<feature type="domain" description="Peptidase M20 dimerisation" evidence="3">
    <location>
        <begin position="165"/>
        <end position="263"/>
    </location>
</feature>
<dbReference type="SUPFAM" id="SSF53187">
    <property type="entry name" value="Zn-dependent exopeptidases"/>
    <property type="match status" value="1"/>
</dbReference>
<dbReference type="STRING" id="1618480.US11_C0007G0007"/>
<evidence type="ECO:0000256" key="2">
    <source>
        <dbReference type="ARBA" id="ARBA00022801"/>
    </source>
</evidence>
<comment type="caution">
    <text evidence="4">The sequence shown here is derived from an EMBL/GenBank/DDBJ whole genome shotgun (WGS) entry which is preliminary data.</text>
</comment>
<evidence type="ECO:0000259" key="3">
    <source>
        <dbReference type="Pfam" id="PF07687"/>
    </source>
</evidence>
<dbReference type="InterPro" id="IPR050072">
    <property type="entry name" value="Peptidase_M20A"/>
</dbReference>
<dbReference type="PANTHER" id="PTHR43808:SF31">
    <property type="entry name" value="N-ACETYL-L-CITRULLINE DEACETYLASE"/>
    <property type="match status" value="1"/>
</dbReference>
<evidence type="ECO:0000256" key="1">
    <source>
        <dbReference type="ARBA" id="ARBA00022723"/>
    </source>
</evidence>
<protein>
    <submittedName>
        <fullName evidence="4">Peptidase M20</fullName>
    </submittedName>
</protein>
<dbReference type="AlphaFoldDB" id="A0A0G0GNW2"/>
<sequence>MLKNILDLSKKLISIPSTKDNPGELKRVLDLAIIELGNAYTVEYFTKNNIPSALIYNSKTRPKKFKIILNAHLDVVPAKNEQYQPVIKDGKLFGRGAYDMKAPAACEILAFREMAKTIKYPLALQLVTDEEIGGFDATKFQLDQGIRSDFSIAGESTEFGIKNQAKGIIWAKIRTKGEASHGAYPWQGKNAIWMMNDVLNKLRKHYPEMKKEEWKTTVNIAKIETSNTTYNKVPDDCVLGIDVRYIPAETKTIASKLKKILPKGAEVEILVKEPAQFTPQSNGYIKILRQITTTYTRKSVPLILKPGASDIRHFNRVGCDGVEFGPCGYGLHTDNEWVDIKSLETYYNILKKFLLSVA</sequence>
<organism evidence="4 5">
    <name type="scientific">Candidatus Roizmanbacteria bacterium GW2011_GWA2_36_23</name>
    <dbReference type="NCBI Taxonomy" id="1618480"/>
    <lineage>
        <taxon>Bacteria</taxon>
        <taxon>Candidatus Roizmaniibacteriota</taxon>
    </lineage>
</organism>
<dbReference type="EMBL" id="LBRS01000007">
    <property type="protein sequence ID" value="KKQ01514.1"/>
    <property type="molecule type" value="Genomic_DNA"/>
</dbReference>
<evidence type="ECO:0000313" key="5">
    <source>
        <dbReference type="Proteomes" id="UP000034344"/>
    </source>
</evidence>
<dbReference type="PANTHER" id="PTHR43808">
    <property type="entry name" value="ACETYLORNITHINE DEACETYLASE"/>
    <property type="match status" value="1"/>
</dbReference>
<proteinExistence type="predicted"/>
<dbReference type="InterPro" id="IPR036264">
    <property type="entry name" value="Bact_exopeptidase_dim_dom"/>
</dbReference>
<accession>A0A0G0GNW2</accession>
<keyword evidence="1" id="KW-0479">Metal-binding</keyword>
<reference evidence="4 5" key="1">
    <citation type="journal article" date="2015" name="Nature">
        <title>rRNA introns, odd ribosomes, and small enigmatic genomes across a large radiation of phyla.</title>
        <authorList>
            <person name="Brown C.T."/>
            <person name="Hug L.A."/>
            <person name="Thomas B.C."/>
            <person name="Sharon I."/>
            <person name="Castelle C.J."/>
            <person name="Singh A."/>
            <person name="Wilkins M.J."/>
            <person name="Williams K.H."/>
            <person name="Banfield J.F."/>
        </authorList>
    </citation>
    <scope>NUCLEOTIDE SEQUENCE [LARGE SCALE GENOMIC DNA]</scope>
</reference>
<dbReference type="InterPro" id="IPR002933">
    <property type="entry name" value="Peptidase_M20"/>
</dbReference>
<keyword evidence="2" id="KW-0378">Hydrolase</keyword>
<name>A0A0G0GNW2_9BACT</name>
<dbReference type="Gene3D" id="3.30.70.360">
    <property type="match status" value="1"/>
</dbReference>
<gene>
    <name evidence="4" type="ORF">US11_C0007G0007</name>
</gene>
<dbReference type="Pfam" id="PF07687">
    <property type="entry name" value="M20_dimer"/>
    <property type="match status" value="1"/>
</dbReference>
<dbReference type="Gene3D" id="3.40.630.10">
    <property type="entry name" value="Zn peptidases"/>
    <property type="match status" value="1"/>
</dbReference>
<dbReference type="Pfam" id="PF01546">
    <property type="entry name" value="Peptidase_M20"/>
    <property type="match status" value="1"/>
</dbReference>
<dbReference type="SUPFAM" id="SSF55031">
    <property type="entry name" value="Bacterial exopeptidase dimerisation domain"/>
    <property type="match status" value="1"/>
</dbReference>
<dbReference type="GO" id="GO:0046872">
    <property type="term" value="F:metal ion binding"/>
    <property type="evidence" value="ECO:0007669"/>
    <property type="project" value="UniProtKB-KW"/>
</dbReference>
<dbReference type="GO" id="GO:0008777">
    <property type="term" value="F:acetylornithine deacetylase activity"/>
    <property type="evidence" value="ECO:0007669"/>
    <property type="project" value="TreeGrafter"/>
</dbReference>
<dbReference type="Proteomes" id="UP000034344">
    <property type="component" value="Unassembled WGS sequence"/>
</dbReference>
<dbReference type="GO" id="GO:0006526">
    <property type="term" value="P:L-arginine biosynthetic process"/>
    <property type="evidence" value="ECO:0007669"/>
    <property type="project" value="TreeGrafter"/>
</dbReference>